<dbReference type="GO" id="GO:0008757">
    <property type="term" value="F:S-adenosylmethionine-dependent methyltransferase activity"/>
    <property type="evidence" value="ECO:0007669"/>
    <property type="project" value="InterPro"/>
</dbReference>
<dbReference type="Gene3D" id="3.40.50.150">
    <property type="entry name" value="Vaccinia Virus protein VP39"/>
    <property type="match status" value="1"/>
</dbReference>
<dbReference type="AlphaFoldDB" id="A0A2S9TPX2"/>
<dbReference type="InterPro" id="IPR013216">
    <property type="entry name" value="Methyltransf_11"/>
</dbReference>
<accession>A0A2S9TPX2</accession>
<organism evidence="2 3">
    <name type="scientific">Aliarcobacter cryaerophilus</name>
    <dbReference type="NCBI Taxonomy" id="28198"/>
    <lineage>
        <taxon>Bacteria</taxon>
        <taxon>Pseudomonadati</taxon>
        <taxon>Campylobacterota</taxon>
        <taxon>Epsilonproteobacteria</taxon>
        <taxon>Campylobacterales</taxon>
        <taxon>Arcobacteraceae</taxon>
        <taxon>Aliarcobacter</taxon>
    </lineage>
</organism>
<dbReference type="Pfam" id="PF08241">
    <property type="entry name" value="Methyltransf_11"/>
    <property type="match status" value="1"/>
</dbReference>
<dbReference type="Proteomes" id="UP000238811">
    <property type="component" value="Unassembled WGS sequence"/>
</dbReference>
<feature type="domain" description="Methyltransferase type 11" evidence="1">
    <location>
        <begin position="161"/>
        <end position="217"/>
    </location>
</feature>
<comment type="caution">
    <text evidence="2">The sequence shown here is derived from an EMBL/GenBank/DDBJ whole genome shotgun (WGS) entry which is preliminary data.</text>
</comment>
<dbReference type="InterPro" id="IPR029063">
    <property type="entry name" value="SAM-dependent_MTases_sf"/>
</dbReference>
<evidence type="ECO:0000313" key="3">
    <source>
        <dbReference type="Proteomes" id="UP000238811"/>
    </source>
</evidence>
<evidence type="ECO:0000313" key="2">
    <source>
        <dbReference type="EMBL" id="PRN00880.1"/>
    </source>
</evidence>
<dbReference type="SUPFAM" id="SSF53335">
    <property type="entry name" value="S-adenosyl-L-methionine-dependent methyltransferases"/>
    <property type="match status" value="1"/>
</dbReference>
<sequence length="282" mass="33022">MEVLVNKIYLAPKNDKTINFANDIKNFGKFIDKFKKDENCLSINTIDNNEIQKLIIYSPLYFKEIYNDYKTYIQKDKIEFLLFSNLTTKSYLLANIYYSLFTSFLDIKKTLINLTKKSETSKVRNSLKIFCNGNGIDIGFGGDPIIQSAITVDLPSPYAKYKNNPLHLRGSGDNLYWFKDNVLDYVYSSHLLEDFEDTTQVINEWLRVIKPGGNLVLFLPDEQIYREYNRKLGKKPNHNHIHENFSLEFIKNLINLRDDVKIIHEVTISNIYSFELVLKKIK</sequence>
<protein>
    <recommendedName>
        <fullName evidence="1">Methyltransferase type 11 domain-containing protein</fullName>
    </recommendedName>
</protein>
<dbReference type="EMBL" id="NXGD01000004">
    <property type="protein sequence ID" value="PRN00880.1"/>
    <property type="molecule type" value="Genomic_DNA"/>
</dbReference>
<gene>
    <name evidence="2" type="ORF">CJ668_04605</name>
</gene>
<evidence type="ECO:0000259" key="1">
    <source>
        <dbReference type="Pfam" id="PF08241"/>
    </source>
</evidence>
<reference evidence="2 3" key="1">
    <citation type="submission" date="2017-09" db="EMBL/GenBank/DDBJ databases">
        <title>Reassesment of A. cryaerophilus.</title>
        <authorList>
            <person name="Perez-Cataluna A."/>
            <person name="Collado L."/>
            <person name="Salgado O."/>
            <person name="Lefinanco V."/>
            <person name="Figueras M.J."/>
        </authorList>
    </citation>
    <scope>NUCLEOTIDE SEQUENCE [LARGE SCALE GENOMIC DNA]</scope>
    <source>
        <strain evidence="2 3">LMG 10229</strain>
    </source>
</reference>
<name>A0A2S9TPX2_9BACT</name>
<proteinExistence type="predicted"/>